<evidence type="ECO:0000313" key="3">
    <source>
        <dbReference type="Proteomes" id="UP000189670"/>
    </source>
</evidence>
<dbReference type="InterPro" id="IPR045792">
    <property type="entry name" value="DUF6036"/>
</dbReference>
<dbReference type="Pfam" id="PF19502">
    <property type="entry name" value="DUF6036"/>
    <property type="match status" value="1"/>
</dbReference>
<sequence>MQMLSLHAKRTAGLILIFANMGVDTKLYYNNFSVRILYVMNKNTMKKYLSELNTLLNEENLYGEICIFGGSYITLMYKDDRMTDDIDSIFIRGKSQLLPLIKKIAQKYNIPMNWLNDAVKETVEMSNKLTKNVYLAFSNLTIYTPPPEFILAMKVMSTRAETKDFEDIKVLVKNLKIKTVKEIENILKVHFPNKIIDYRNRIFLEELIKDVRSC</sequence>
<dbReference type="AlphaFoldDB" id="A0A1V1NXN4"/>
<evidence type="ECO:0000313" key="2">
    <source>
        <dbReference type="EMBL" id="ETR67318.1"/>
    </source>
</evidence>
<name>A0A1V1NXN4_9BACT</name>
<reference evidence="3" key="1">
    <citation type="submission" date="2012-11" db="EMBL/GenBank/DDBJ databases">
        <authorList>
            <person name="Lucero-Rivera Y.E."/>
            <person name="Tovar-Ramirez D."/>
        </authorList>
    </citation>
    <scope>NUCLEOTIDE SEQUENCE [LARGE SCALE GENOMIC DNA]</scope>
    <source>
        <strain evidence="3">Araruama</strain>
    </source>
</reference>
<evidence type="ECO:0000259" key="1">
    <source>
        <dbReference type="Pfam" id="PF19502"/>
    </source>
</evidence>
<accession>A0A1V1NXN4</accession>
<dbReference type="EMBL" id="ATBP01001444">
    <property type="protein sequence ID" value="ETR67318.1"/>
    <property type="molecule type" value="Genomic_DNA"/>
</dbReference>
<protein>
    <recommendedName>
        <fullName evidence="1">DUF6036 domain-containing protein</fullName>
    </recommendedName>
</protein>
<gene>
    <name evidence="2" type="ORF">OMM_05199</name>
</gene>
<dbReference type="Proteomes" id="UP000189670">
    <property type="component" value="Unassembled WGS sequence"/>
</dbReference>
<comment type="caution">
    <text evidence="2">The sequence shown here is derived from an EMBL/GenBank/DDBJ whole genome shotgun (WGS) entry which is preliminary data.</text>
</comment>
<organism evidence="2 3">
    <name type="scientific">Candidatus Magnetoglobus multicellularis str. Araruama</name>
    <dbReference type="NCBI Taxonomy" id="890399"/>
    <lineage>
        <taxon>Bacteria</taxon>
        <taxon>Pseudomonadati</taxon>
        <taxon>Thermodesulfobacteriota</taxon>
        <taxon>Desulfobacteria</taxon>
        <taxon>Desulfobacterales</taxon>
        <taxon>Desulfobacteraceae</taxon>
        <taxon>Candidatus Magnetoglobus</taxon>
    </lineage>
</organism>
<feature type="domain" description="DUF6036" evidence="1">
    <location>
        <begin position="49"/>
        <end position="183"/>
    </location>
</feature>
<proteinExistence type="predicted"/>